<evidence type="ECO:0000313" key="1">
    <source>
        <dbReference type="EMBL" id="GAI82002.1"/>
    </source>
</evidence>
<organism evidence="1">
    <name type="scientific">marine sediment metagenome</name>
    <dbReference type="NCBI Taxonomy" id="412755"/>
    <lineage>
        <taxon>unclassified sequences</taxon>
        <taxon>metagenomes</taxon>
        <taxon>ecological metagenomes</taxon>
    </lineage>
</organism>
<proteinExistence type="predicted"/>
<protein>
    <submittedName>
        <fullName evidence="1">Uncharacterized protein</fullName>
    </submittedName>
</protein>
<reference evidence="1" key="1">
    <citation type="journal article" date="2014" name="Front. Microbiol.">
        <title>High frequency of phylogenetically diverse reductive dehalogenase-homologous genes in deep subseafloor sedimentary metagenomes.</title>
        <authorList>
            <person name="Kawai M."/>
            <person name="Futagami T."/>
            <person name="Toyoda A."/>
            <person name="Takaki Y."/>
            <person name="Nishi S."/>
            <person name="Hori S."/>
            <person name="Arai W."/>
            <person name="Tsubouchi T."/>
            <person name="Morono Y."/>
            <person name="Uchiyama I."/>
            <person name="Ito T."/>
            <person name="Fujiyama A."/>
            <person name="Inagaki F."/>
            <person name="Takami H."/>
        </authorList>
    </citation>
    <scope>NUCLEOTIDE SEQUENCE</scope>
    <source>
        <strain evidence="1">Expedition CK06-06</strain>
    </source>
</reference>
<dbReference type="Gene3D" id="3.20.20.240">
    <property type="entry name" value="Methylmalonyl-CoA mutase"/>
    <property type="match status" value="1"/>
</dbReference>
<gene>
    <name evidence="1" type="ORF">S12H4_21269</name>
</gene>
<sequence>MFMKPDIVHIVSYCEAHHDAKAEDIIASCDITKQSFKEYERAPLPDIWHIPKVAARKEELKKGAMYNIFHLAIMGGYEGKVTLENFSEFAVSKEVSTKREKTEEQEMNYETMLLDLIDGKNYPSGECNMISADNLDLALQVGLFQAPQVTVIDKHYELTGMCRTKIVDGGCRIDTFCGKKVKDEFERVDAVRNKFPWYFDKNISQSDDWSVLADSQDVIEEDSTQAFREELGITDFKNKKVLAVDFGSTYTKVAIFNTD</sequence>
<feature type="non-terminal residue" evidence="1">
    <location>
        <position position="259"/>
    </location>
</feature>
<accession>X1RMQ4</accession>
<name>X1RMQ4_9ZZZZ</name>
<comment type="caution">
    <text evidence="1">The sequence shown here is derived from an EMBL/GenBank/DDBJ whole genome shotgun (WGS) entry which is preliminary data.</text>
</comment>
<dbReference type="EMBL" id="BARW01010913">
    <property type="protein sequence ID" value="GAI82002.1"/>
    <property type="molecule type" value="Genomic_DNA"/>
</dbReference>
<dbReference type="AlphaFoldDB" id="X1RMQ4"/>